<evidence type="ECO:0000313" key="1">
    <source>
        <dbReference type="EMBL" id="GAA2095197.1"/>
    </source>
</evidence>
<comment type="caution">
    <text evidence="1">The sequence shown here is derived from an EMBL/GenBank/DDBJ whole genome shotgun (WGS) entry which is preliminary data.</text>
</comment>
<protein>
    <submittedName>
        <fullName evidence="1">DUF3375 domain-containing protein</fullName>
    </submittedName>
</protein>
<name>A0ABN2WLZ8_9MICO</name>
<dbReference type="RefSeq" id="WP_291798378.1">
    <property type="nucleotide sequence ID" value="NZ_BAAAPZ010000004.1"/>
</dbReference>
<sequence>MSALASALSFRRLVDSSATLRMLRADHVAVMAAILGEHLGAPGARIDTVDLHELVDDDLFELRDHFDLSGRSAKAYCDDWRGAGILIRRPATDSRGETYELSAAGFDALRILEQLEEPQTTVTESRLVALATSLHQLAIDTDPDTGRRLRALESQRRRIDAEIARIRKGDAKARVLGGKRAKERVIDVLNQAQGMPADFARVRARFEELNHELRTRILEADELHGSVLDEVFHGMDLIEDSEEGRTFAAFSSFVRDPEQSAAFEEDISAILSRDFAQDLPLRSRQALRSLMRDMKDGSRVVQGVLTEFARGLRRYVHSHEYMSDRAMRSLLQEALAQAVPARLEVRPFTPVGEEMELSSMRMSSVGALILHDPADFDTGQTLDEAEAVTVDFAALSAIARESEIDFDELTDNVNAVLGDGGGTPASVAEVLEHHPATQGVASVIGLISLAATQGEIDMDAAEELSWHGTDGVLRRAVVQRHVFTKEVDV</sequence>
<gene>
    <name evidence="1" type="ORF">GCM10009823_14660</name>
</gene>
<accession>A0ABN2WLZ8</accession>
<keyword evidence="2" id="KW-1185">Reference proteome</keyword>
<proteinExistence type="predicted"/>
<dbReference type="Proteomes" id="UP001500984">
    <property type="component" value="Unassembled WGS sequence"/>
</dbReference>
<dbReference type="Pfam" id="PF11855">
    <property type="entry name" value="DUF3375"/>
    <property type="match status" value="1"/>
</dbReference>
<organism evidence="1 2">
    <name type="scientific">Brevibacterium salitolerans</name>
    <dbReference type="NCBI Taxonomy" id="1403566"/>
    <lineage>
        <taxon>Bacteria</taxon>
        <taxon>Bacillati</taxon>
        <taxon>Actinomycetota</taxon>
        <taxon>Actinomycetes</taxon>
        <taxon>Micrococcales</taxon>
        <taxon>Brevibacteriaceae</taxon>
        <taxon>Brevibacterium</taxon>
    </lineage>
</organism>
<evidence type="ECO:0000313" key="2">
    <source>
        <dbReference type="Proteomes" id="UP001500984"/>
    </source>
</evidence>
<reference evidence="1 2" key="1">
    <citation type="journal article" date="2019" name="Int. J. Syst. Evol. Microbiol.">
        <title>The Global Catalogue of Microorganisms (GCM) 10K type strain sequencing project: providing services to taxonomists for standard genome sequencing and annotation.</title>
        <authorList>
            <consortium name="The Broad Institute Genomics Platform"/>
            <consortium name="The Broad Institute Genome Sequencing Center for Infectious Disease"/>
            <person name="Wu L."/>
            <person name="Ma J."/>
        </authorList>
    </citation>
    <scope>NUCLEOTIDE SEQUENCE [LARGE SCALE GENOMIC DNA]</scope>
    <source>
        <strain evidence="1 2">JCM 15900</strain>
    </source>
</reference>
<dbReference type="InterPro" id="IPR021804">
    <property type="entry name" value="DUF3375"/>
</dbReference>
<dbReference type="EMBL" id="BAAAPZ010000004">
    <property type="protein sequence ID" value="GAA2095197.1"/>
    <property type="molecule type" value="Genomic_DNA"/>
</dbReference>